<keyword evidence="9" id="KW-1185">Reference proteome</keyword>
<comment type="caution">
    <text evidence="8">The sequence shown here is derived from an EMBL/GenBank/DDBJ whole genome shotgun (WGS) entry which is preliminary data.</text>
</comment>
<dbReference type="PROSITE" id="PS51755">
    <property type="entry name" value="OMPR_PHOB"/>
    <property type="match status" value="1"/>
</dbReference>
<feature type="domain" description="OmpR/PhoB-type" evidence="7">
    <location>
        <begin position="128"/>
        <end position="228"/>
    </location>
</feature>
<dbReference type="SUPFAM" id="SSF46894">
    <property type="entry name" value="C-terminal effector domain of the bipartite response regulators"/>
    <property type="match status" value="1"/>
</dbReference>
<evidence type="ECO:0000313" key="9">
    <source>
        <dbReference type="Proteomes" id="UP001501353"/>
    </source>
</evidence>
<dbReference type="SMART" id="SM00448">
    <property type="entry name" value="REC"/>
    <property type="match status" value="1"/>
</dbReference>
<evidence type="ECO:0000256" key="5">
    <source>
        <dbReference type="PROSITE-ProRule" id="PRU01091"/>
    </source>
</evidence>
<dbReference type="InterPro" id="IPR001867">
    <property type="entry name" value="OmpR/PhoB-type_DNA-bd"/>
</dbReference>
<accession>A0ABP7SU17</accession>
<dbReference type="SUPFAM" id="SSF52172">
    <property type="entry name" value="CheY-like"/>
    <property type="match status" value="1"/>
</dbReference>
<dbReference type="PROSITE" id="PS50110">
    <property type="entry name" value="RESPONSE_REGULATORY"/>
    <property type="match status" value="1"/>
</dbReference>
<gene>
    <name evidence="8" type="primary">phoB_2</name>
    <name evidence="8" type="ORF">GCM10022212_09430</name>
</gene>
<evidence type="ECO:0000256" key="3">
    <source>
        <dbReference type="ARBA" id="ARBA00023125"/>
    </source>
</evidence>
<evidence type="ECO:0000256" key="1">
    <source>
        <dbReference type="ARBA" id="ARBA00022553"/>
    </source>
</evidence>
<dbReference type="Proteomes" id="UP001501353">
    <property type="component" value="Unassembled WGS sequence"/>
</dbReference>
<dbReference type="RefSeq" id="WP_344762091.1">
    <property type="nucleotide sequence ID" value="NZ_BAAAZE010000005.1"/>
</dbReference>
<dbReference type="Gene3D" id="1.10.10.10">
    <property type="entry name" value="Winged helix-like DNA-binding domain superfamily/Winged helix DNA-binding domain"/>
    <property type="match status" value="1"/>
</dbReference>
<dbReference type="InterPro" id="IPR001789">
    <property type="entry name" value="Sig_transdc_resp-reg_receiver"/>
</dbReference>
<evidence type="ECO:0000256" key="2">
    <source>
        <dbReference type="ARBA" id="ARBA00023012"/>
    </source>
</evidence>
<feature type="domain" description="Response regulatory" evidence="6">
    <location>
        <begin position="7"/>
        <end position="123"/>
    </location>
</feature>
<proteinExistence type="predicted"/>
<sequence>MPKPSYQVLIVEDEPGIAELVQFTLSDAGFSSRSAMTVQSAQLAVADELPEVVLLDWMLPDGSGLTLLKEWRKTERLAVLPVIMLTANGMDEDKVRGLNAGADDFITKPFSPRELVARIHALLRRNKSDAARSADCCGLITIDVKRHQVAVADQPIKLDQAEFRLLQFLVAHPERVFSRSQLLDKVWGDEAYLDERTVDVHIMRLRKSLGPAANYIKTVRSVGYMLDASSE</sequence>
<feature type="modified residue" description="4-aspartylphosphate" evidence="4">
    <location>
        <position position="56"/>
    </location>
</feature>
<evidence type="ECO:0000256" key="4">
    <source>
        <dbReference type="PROSITE-ProRule" id="PRU00169"/>
    </source>
</evidence>
<organism evidence="8 9">
    <name type="scientific">Actimicrobium antarcticum</name>
    <dbReference type="NCBI Taxonomy" id="1051899"/>
    <lineage>
        <taxon>Bacteria</taxon>
        <taxon>Pseudomonadati</taxon>
        <taxon>Pseudomonadota</taxon>
        <taxon>Betaproteobacteria</taxon>
        <taxon>Burkholderiales</taxon>
        <taxon>Oxalobacteraceae</taxon>
        <taxon>Actimicrobium</taxon>
    </lineage>
</organism>
<keyword evidence="2" id="KW-0902">Two-component regulatory system</keyword>
<protein>
    <submittedName>
        <fullName evidence="8">Phosphate regulon transcriptional regulator PhoB</fullName>
    </submittedName>
</protein>
<evidence type="ECO:0000259" key="6">
    <source>
        <dbReference type="PROSITE" id="PS50110"/>
    </source>
</evidence>
<dbReference type="InterPro" id="IPR011006">
    <property type="entry name" value="CheY-like_superfamily"/>
</dbReference>
<evidence type="ECO:0000259" key="7">
    <source>
        <dbReference type="PROSITE" id="PS51755"/>
    </source>
</evidence>
<dbReference type="PANTHER" id="PTHR48111:SF40">
    <property type="entry name" value="PHOSPHATE REGULON TRANSCRIPTIONAL REGULATORY PROTEIN PHOB"/>
    <property type="match status" value="1"/>
</dbReference>
<dbReference type="InterPro" id="IPR036388">
    <property type="entry name" value="WH-like_DNA-bd_sf"/>
</dbReference>
<keyword evidence="1 4" id="KW-0597">Phosphoprotein</keyword>
<reference evidence="9" key="1">
    <citation type="journal article" date="2019" name="Int. J. Syst. Evol. Microbiol.">
        <title>The Global Catalogue of Microorganisms (GCM) 10K type strain sequencing project: providing services to taxonomists for standard genome sequencing and annotation.</title>
        <authorList>
            <consortium name="The Broad Institute Genomics Platform"/>
            <consortium name="The Broad Institute Genome Sequencing Center for Infectious Disease"/>
            <person name="Wu L."/>
            <person name="Ma J."/>
        </authorList>
    </citation>
    <scope>NUCLEOTIDE SEQUENCE [LARGE SCALE GENOMIC DNA]</scope>
    <source>
        <strain evidence="9">JCM 16673</strain>
    </source>
</reference>
<dbReference type="SMART" id="SM00862">
    <property type="entry name" value="Trans_reg_C"/>
    <property type="match status" value="1"/>
</dbReference>
<dbReference type="Pfam" id="PF00486">
    <property type="entry name" value="Trans_reg_C"/>
    <property type="match status" value="1"/>
</dbReference>
<dbReference type="InterPro" id="IPR039420">
    <property type="entry name" value="WalR-like"/>
</dbReference>
<dbReference type="InterPro" id="IPR016032">
    <property type="entry name" value="Sig_transdc_resp-reg_C-effctor"/>
</dbReference>
<name>A0ABP7SU17_9BURK</name>
<dbReference type="PANTHER" id="PTHR48111">
    <property type="entry name" value="REGULATOR OF RPOS"/>
    <property type="match status" value="1"/>
</dbReference>
<dbReference type="Gene3D" id="6.10.250.690">
    <property type="match status" value="1"/>
</dbReference>
<dbReference type="EMBL" id="BAAAZE010000005">
    <property type="protein sequence ID" value="GAA4016390.1"/>
    <property type="molecule type" value="Genomic_DNA"/>
</dbReference>
<evidence type="ECO:0000313" key="8">
    <source>
        <dbReference type="EMBL" id="GAA4016390.1"/>
    </source>
</evidence>
<feature type="DNA-binding region" description="OmpR/PhoB-type" evidence="5">
    <location>
        <begin position="128"/>
        <end position="228"/>
    </location>
</feature>
<dbReference type="CDD" id="cd00383">
    <property type="entry name" value="trans_reg_C"/>
    <property type="match status" value="1"/>
</dbReference>
<dbReference type="Gene3D" id="3.40.50.2300">
    <property type="match status" value="1"/>
</dbReference>
<dbReference type="Pfam" id="PF00072">
    <property type="entry name" value="Response_reg"/>
    <property type="match status" value="1"/>
</dbReference>
<keyword evidence="3 5" id="KW-0238">DNA-binding</keyword>